<feature type="binding site" evidence="8">
    <location>
        <position position="119"/>
    </location>
    <ligand>
        <name>ATP</name>
        <dbReference type="ChEBI" id="CHEBI:30616"/>
    </ligand>
</feature>
<feature type="binding site" evidence="8">
    <location>
        <position position="151"/>
    </location>
    <ligand>
        <name>ATP</name>
        <dbReference type="ChEBI" id="CHEBI:30616"/>
    </ligand>
</feature>
<dbReference type="Proteomes" id="UP000294692">
    <property type="component" value="Unassembled WGS sequence"/>
</dbReference>
<dbReference type="GO" id="GO:0070733">
    <property type="term" value="F:AMPylase activity"/>
    <property type="evidence" value="ECO:0007669"/>
    <property type="project" value="UniProtKB-EC"/>
</dbReference>
<dbReference type="EC" id="2.7.7.-" evidence="8"/>
<dbReference type="InterPro" id="IPR003846">
    <property type="entry name" value="SelO"/>
</dbReference>
<proteinExistence type="inferred from homology"/>
<keyword evidence="4 8" id="KW-0479">Metal-binding</keyword>
<feature type="binding site" evidence="8">
    <location>
        <position position="118"/>
    </location>
    <ligand>
        <name>ATP</name>
        <dbReference type="ChEBI" id="CHEBI:30616"/>
    </ligand>
</feature>
<dbReference type="HAMAP" id="MF_00692">
    <property type="entry name" value="SelO"/>
    <property type="match status" value="1"/>
</dbReference>
<evidence type="ECO:0000256" key="4">
    <source>
        <dbReference type="ARBA" id="ARBA00022723"/>
    </source>
</evidence>
<keyword evidence="2 8" id="KW-0808">Transferase</keyword>
<evidence type="ECO:0000256" key="6">
    <source>
        <dbReference type="ARBA" id="ARBA00022840"/>
    </source>
</evidence>
<comment type="catalytic activity">
    <reaction evidence="8">
        <text>L-seryl-[protein] + UTP = O-(5'-uridylyl)-L-seryl-[protein] + diphosphate</text>
        <dbReference type="Rhea" id="RHEA:64604"/>
        <dbReference type="Rhea" id="RHEA-COMP:9863"/>
        <dbReference type="Rhea" id="RHEA-COMP:16635"/>
        <dbReference type="ChEBI" id="CHEBI:29999"/>
        <dbReference type="ChEBI" id="CHEBI:33019"/>
        <dbReference type="ChEBI" id="CHEBI:46398"/>
        <dbReference type="ChEBI" id="CHEBI:156051"/>
    </reaction>
</comment>
<feature type="binding site" evidence="8">
    <location>
        <position position="209"/>
    </location>
    <ligand>
        <name>ATP</name>
        <dbReference type="ChEBI" id="CHEBI:30616"/>
    </ligand>
</feature>
<name>A0A4R3VE01_9BURK</name>
<accession>A0A4R3VE01</accession>
<feature type="binding site" evidence="8">
    <location>
        <position position="139"/>
    </location>
    <ligand>
        <name>ATP</name>
        <dbReference type="ChEBI" id="CHEBI:30616"/>
    </ligand>
</feature>
<dbReference type="PANTHER" id="PTHR32057:SF14">
    <property type="entry name" value="PROTEIN ADENYLYLTRANSFERASE SELO, MITOCHONDRIAL"/>
    <property type="match status" value="1"/>
</dbReference>
<evidence type="ECO:0000256" key="3">
    <source>
        <dbReference type="ARBA" id="ARBA00022695"/>
    </source>
</evidence>
<comment type="catalytic activity">
    <reaction evidence="8">
        <text>L-threonyl-[protein] + ATP = 3-O-(5'-adenylyl)-L-threonyl-[protein] + diphosphate</text>
        <dbReference type="Rhea" id="RHEA:54292"/>
        <dbReference type="Rhea" id="RHEA-COMP:11060"/>
        <dbReference type="Rhea" id="RHEA-COMP:13847"/>
        <dbReference type="ChEBI" id="CHEBI:30013"/>
        <dbReference type="ChEBI" id="CHEBI:30616"/>
        <dbReference type="ChEBI" id="CHEBI:33019"/>
        <dbReference type="ChEBI" id="CHEBI:138113"/>
        <dbReference type="EC" id="2.7.7.108"/>
    </reaction>
</comment>
<evidence type="ECO:0000256" key="8">
    <source>
        <dbReference type="HAMAP-Rule" id="MF_00692"/>
    </source>
</evidence>
<dbReference type="RefSeq" id="WP_132474674.1">
    <property type="nucleotide sequence ID" value="NZ_JBHRVM010000001.1"/>
</dbReference>
<feature type="binding site" evidence="8">
    <location>
        <position position="152"/>
    </location>
    <ligand>
        <name>ATP</name>
        <dbReference type="ChEBI" id="CHEBI:30616"/>
    </ligand>
</feature>
<feature type="binding site" evidence="8">
    <location>
        <position position="294"/>
    </location>
    <ligand>
        <name>Mg(2+)</name>
        <dbReference type="ChEBI" id="CHEBI:18420"/>
    </ligand>
</feature>
<evidence type="ECO:0000256" key="7">
    <source>
        <dbReference type="ARBA" id="ARBA00022842"/>
    </source>
</evidence>
<sequence length="517" mass="57557">MNSQALREGALAPQADGCGGRPAFALKGSILQLQAENSYAGLPPEFYTRQQARPLNDPRLLHANAEVAAMIGLSEQALRQPDFLEVCSGQRPLNGGKTLAAVYSGHQFGIWAGQLGDGRAHLLGEVPARDGGMLELQLKGAGRTPYSRMGDGRAVLRSSVREYLASEAMAGLGIATTRALALVVSDDPVYRETVETAAIVTRVSPTFVRFGTFEHWSGQPEPLQALFDYVVDRFYPECRGAPSGDVPGQEGVVLRFLDEVVRRTAVMVADWQTAGFCHGVMNTDNMSILGLTIDYGPYGFMDAFHAGHVCNHSDTQGRYAWNRQPSVALWNLYRLAGGLIALGAKPDALKDRLQRFEPLFLQAYRDNMRRKFGLLRWEEGDAQLLDDWWSLLHNGRMDFTLSFRRLAEAPERPDEWLELSPEPEEARQWLAQYRERLAREARPAQERIEAMRRANPLYVLRNHLAEQAIRVAQQGDASEIETLMRLLRDPYTEVPGRESYAALPPDWAADLSVSCSS</sequence>
<keyword evidence="6 8" id="KW-0067">ATP-binding</keyword>
<comment type="catalytic activity">
    <reaction evidence="8">
        <text>L-tyrosyl-[protein] + UTP = O-(5'-uridylyl)-L-tyrosyl-[protein] + diphosphate</text>
        <dbReference type="Rhea" id="RHEA:83887"/>
        <dbReference type="Rhea" id="RHEA-COMP:10136"/>
        <dbReference type="Rhea" id="RHEA-COMP:20238"/>
        <dbReference type="ChEBI" id="CHEBI:33019"/>
        <dbReference type="ChEBI" id="CHEBI:46398"/>
        <dbReference type="ChEBI" id="CHEBI:46858"/>
        <dbReference type="ChEBI" id="CHEBI:90602"/>
    </reaction>
</comment>
<feature type="binding site" evidence="8">
    <location>
        <position position="202"/>
    </location>
    <ligand>
        <name>ATP</name>
        <dbReference type="ChEBI" id="CHEBI:30616"/>
    </ligand>
</feature>
<feature type="active site" description="Proton acceptor" evidence="8">
    <location>
        <position position="284"/>
    </location>
</feature>
<keyword evidence="7 8" id="KW-0460">Magnesium</keyword>
<evidence type="ECO:0000256" key="5">
    <source>
        <dbReference type="ARBA" id="ARBA00022741"/>
    </source>
</evidence>
<dbReference type="NCBIfam" id="NF000658">
    <property type="entry name" value="PRK00029.1"/>
    <property type="match status" value="1"/>
</dbReference>
<feature type="binding site" evidence="8">
    <location>
        <position position="116"/>
    </location>
    <ligand>
        <name>ATP</name>
        <dbReference type="ChEBI" id="CHEBI:30616"/>
    </ligand>
</feature>
<dbReference type="GO" id="GO:0030145">
    <property type="term" value="F:manganese ion binding"/>
    <property type="evidence" value="ECO:0007669"/>
    <property type="project" value="UniProtKB-UniRule"/>
</dbReference>
<dbReference type="EMBL" id="SMBX01000002">
    <property type="protein sequence ID" value="TCV01839.1"/>
    <property type="molecule type" value="Genomic_DNA"/>
</dbReference>
<feature type="binding site" evidence="8">
    <location>
        <position position="285"/>
    </location>
    <ligand>
        <name>Mg(2+)</name>
        <dbReference type="ChEBI" id="CHEBI:18420"/>
    </ligand>
</feature>
<comment type="cofactor">
    <cofactor evidence="8">
        <name>Mg(2+)</name>
        <dbReference type="ChEBI" id="CHEBI:18420"/>
    </cofactor>
    <cofactor evidence="8">
        <name>Mn(2+)</name>
        <dbReference type="ChEBI" id="CHEBI:29035"/>
    </cofactor>
</comment>
<comment type="catalytic activity">
    <reaction evidence="8">
        <text>L-tyrosyl-[protein] + ATP = O-(5'-adenylyl)-L-tyrosyl-[protein] + diphosphate</text>
        <dbReference type="Rhea" id="RHEA:54288"/>
        <dbReference type="Rhea" id="RHEA-COMP:10136"/>
        <dbReference type="Rhea" id="RHEA-COMP:13846"/>
        <dbReference type="ChEBI" id="CHEBI:30616"/>
        <dbReference type="ChEBI" id="CHEBI:33019"/>
        <dbReference type="ChEBI" id="CHEBI:46858"/>
        <dbReference type="ChEBI" id="CHEBI:83624"/>
        <dbReference type="EC" id="2.7.7.108"/>
    </reaction>
</comment>
<dbReference type="PANTHER" id="PTHR32057">
    <property type="entry name" value="PROTEIN ADENYLYLTRANSFERASE SELO, MITOCHONDRIAL"/>
    <property type="match status" value="1"/>
</dbReference>
<evidence type="ECO:0000313" key="10">
    <source>
        <dbReference type="Proteomes" id="UP000294692"/>
    </source>
</evidence>
<dbReference type="GO" id="GO:0000287">
    <property type="term" value="F:magnesium ion binding"/>
    <property type="evidence" value="ECO:0007669"/>
    <property type="project" value="UniProtKB-UniRule"/>
</dbReference>
<keyword evidence="5 8" id="KW-0547">Nucleotide-binding</keyword>
<dbReference type="AlphaFoldDB" id="A0A4R3VE01"/>
<evidence type="ECO:0000256" key="2">
    <source>
        <dbReference type="ARBA" id="ARBA00022679"/>
    </source>
</evidence>
<comment type="similarity">
    <text evidence="1 8">Belongs to the SELO family.</text>
</comment>
<keyword evidence="3 8" id="KW-0548">Nucleotidyltransferase</keyword>
<dbReference type="EC" id="2.7.7.108" evidence="8"/>
<gene>
    <name evidence="8" type="primary">ydiU</name>
    <name evidence="8" type="synonym">selO</name>
    <name evidence="9" type="ORF">EV686_102553</name>
</gene>
<organism evidence="9 10">
    <name type="scientific">Paracandidimonas soli</name>
    <dbReference type="NCBI Taxonomy" id="1917182"/>
    <lineage>
        <taxon>Bacteria</taxon>
        <taxon>Pseudomonadati</taxon>
        <taxon>Pseudomonadota</taxon>
        <taxon>Betaproteobacteria</taxon>
        <taxon>Burkholderiales</taxon>
        <taxon>Alcaligenaceae</taxon>
        <taxon>Paracandidimonas</taxon>
    </lineage>
</organism>
<comment type="caution">
    <text evidence="9">The sequence shown here is derived from an EMBL/GenBank/DDBJ whole genome shotgun (WGS) entry which is preliminary data.</text>
</comment>
<keyword evidence="10" id="KW-1185">Reference proteome</keyword>
<evidence type="ECO:0000256" key="1">
    <source>
        <dbReference type="ARBA" id="ARBA00009747"/>
    </source>
</evidence>
<dbReference type="GO" id="GO:0005524">
    <property type="term" value="F:ATP binding"/>
    <property type="evidence" value="ECO:0007669"/>
    <property type="project" value="UniProtKB-UniRule"/>
</dbReference>
<keyword evidence="8" id="KW-0464">Manganese</keyword>
<protein>
    <recommendedName>
        <fullName evidence="8">Protein nucleotidyltransferase YdiU</fullName>
        <ecNumber evidence="8">2.7.7.-</ecNumber>
    </recommendedName>
    <alternativeName>
        <fullName evidence="8">Protein adenylyltransferase YdiU</fullName>
        <ecNumber evidence="8">2.7.7.108</ecNumber>
    </alternativeName>
    <alternativeName>
        <fullName evidence="8">Protein uridylyltransferase YdiU</fullName>
        <ecNumber evidence="8">2.7.7.-</ecNumber>
    </alternativeName>
</protein>
<dbReference type="Pfam" id="PF02696">
    <property type="entry name" value="SelO"/>
    <property type="match status" value="1"/>
</dbReference>
<comment type="catalytic activity">
    <reaction evidence="8">
        <text>L-seryl-[protein] + ATP = 3-O-(5'-adenylyl)-L-seryl-[protein] + diphosphate</text>
        <dbReference type="Rhea" id="RHEA:58120"/>
        <dbReference type="Rhea" id="RHEA-COMP:9863"/>
        <dbReference type="Rhea" id="RHEA-COMP:15073"/>
        <dbReference type="ChEBI" id="CHEBI:29999"/>
        <dbReference type="ChEBI" id="CHEBI:30616"/>
        <dbReference type="ChEBI" id="CHEBI:33019"/>
        <dbReference type="ChEBI" id="CHEBI:142516"/>
        <dbReference type="EC" id="2.7.7.108"/>
    </reaction>
</comment>
<evidence type="ECO:0000313" key="9">
    <source>
        <dbReference type="EMBL" id="TCV01839.1"/>
    </source>
</evidence>
<dbReference type="OrthoDB" id="9776281at2"/>
<comment type="catalytic activity">
    <reaction evidence="8">
        <text>L-histidyl-[protein] + UTP = N(tele)-(5'-uridylyl)-L-histidyl-[protein] + diphosphate</text>
        <dbReference type="Rhea" id="RHEA:83891"/>
        <dbReference type="Rhea" id="RHEA-COMP:9745"/>
        <dbReference type="Rhea" id="RHEA-COMP:20239"/>
        <dbReference type="ChEBI" id="CHEBI:29979"/>
        <dbReference type="ChEBI" id="CHEBI:33019"/>
        <dbReference type="ChEBI" id="CHEBI:46398"/>
        <dbReference type="ChEBI" id="CHEBI:233474"/>
    </reaction>
</comment>
<comment type="function">
    <text evidence="8">Nucleotidyltransferase involved in the post-translational modification of proteins. It can catalyze the addition of adenosine monophosphate (AMP) or uridine monophosphate (UMP) to a protein, resulting in modifications known as AMPylation and UMPylation.</text>
</comment>
<feature type="binding site" evidence="8">
    <location>
        <position position="294"/>
    </location>
    <ligand>
        <name>ATP</name>
        <dbReference type="ChEBI" id="CHEBI:30616"/>
    </ligand>
</feature>
<reference evidence="9 10" key="1">
    <citation type="submission" date="2019-03" db="EMBL/GenBank/DDBJ databases">
        <title>Genomic Encyclopedia of Type Strains, Phase IV (KMG-IV): sequencing the most valuable type-strain genomes for metagenomic binning, comparative biology and taxonomic classification.</title>
        <authorList>
            <person name="Goeker M."/>
        </authorList>
    </citation>
    <scope>NUCLEOTIDE SEQUENCE [LARGE SCALE GENOMIC DNA]</scope>
    <source>
        <strain evidence="9 10">DSM 100048</strain>
    </source>
</reference>